<feature type="binding site" evidence="14">
    <location>
        <begin position="213"/>
        <end position="215"/>
    </location>
    <ligand>
        <name>S-adenosyl-L-methionine</name>
        <dbReference type="ChEBI" id="CHEBI:59789"/>
    </ligand>
</feature>
<gene>
    <name evidence="14 16" type="primary">rlmN</name>
    <name evidence="16" type="ORF">ENO47_09590</name>
</gene>
<dbReference type="AlphaFoldDB" id="A0A7C2YX86"/>
<dbReference type="Gene3D" id="1.10.150.530">
    <property type="match status" value="1"/>
</dbReference>
<evidence type="ECO:0000256" key="10">
    <source>
        <dbReference type="ARBA" id="ARBA00022723"/>
    </source>
</evidence>
<comment type="cofactor">
    <cofactor evidence="14">
        <name>[4Fe-4S] cluster</name>
        <dbReference type="ChEBI" id="CHEBI:49883"/>
    </cofactor>
    <text evidence="14">Binds 1 [4Fe-4S] cluster. The cluster is coordinated with 3 cysteines and an exchangeable S-adenosyl-L-methionine.</text>
</comment>
<dbReference type="GO" id="GO:0002935">
    <property type="term" value="F:tRNA (adenine(37)-C2)-methyltransferase activity"/>
    <property type="evidence" value="ECO:0007669"/>
    <property type="project" value="UniProtKB-UniRule"/>
</dbReference>
<comment type="caution">
    <text evidence="14">Lacks conserved residue(s) required for the propagation of feature annotation.</text>
</comment>
<evidence type="ECO:0000256" key="7">
    <source>
        <dbReference type="ARBA" id="ARBA00022679"/>
    </source>
</evidence>
<feature type="binding site" evidence="14">
    <location>
        <position position="116"/>
    </location>
    <ligand>
        <name>[4Fe-4S] cluster</name>
        <dbReference type="ChEBI" id="CHEBI:49883"/>
        <note>4Fe-4S-S-AdoMet</note>
    </ligand>
</feature>
<accession>A0A7C2YX86</accession>
<comment type="similarity">
    <text evidence="2 14">Belongs to the radical SAM superfamily. RlmN family.</text>
</comment>
<evidence type="ECO:0000256" key="2">
    <source>
        <dbReference type="ARBA" id="ARBA00007544"/>
    </source>
</evidence>
<comment type="function">
    <text evidence="14">Specifically methylates position 2 of adenine 2503 in 23S rRNA and position 2 of adenine 37 in tRNAs.</text>
</comment>
<keyword evidence="12 14" id="KW-0411">Iron-sulfur</keyword>
<dbReference type="InterPro" id="IPR027492">
    <property type="entry name" value="RNA_MTrfase_RlmN"/>
</dbReference>
<dbReference type="GO" id="GO:0070475">
    <property type="term" value="P:rRNA base methylation"/>
    <property type="evidence" value="ECO:0007669"/>
    <property type="project" value="UniProtKB-UniRule"/>
</dbReference>
<dbReference type="GO" id="GO:0019843">
    <property type="term" value="F:rRNA binding"/>
    <property type="evidence" value="ECO:0007669"/>
    <property type="project" value="UniProtKB-UniRule"/>
</dbReference>
<keyword evidence="4 14" id="KW-0963">Cytoplasm</keyword>
<proteinExistence type="inferred from homology"/>
<dbReference type="PIRSF" id="PIRSF006004">
    <property type="entry name" value="CHP00048"/>
    <property type="match status" value="1"/>
</dbReference>
<feature type="binding site" evidence="14">
    <location>
        <position position="291"/>
    </location>
    <ligand>
        <name>S-adenosyl-L-methionine</name>
        <dbReference type="ChEBI" id="CHEBI:59789"/>
    </ligand>
</feature>
<evidence type="ECO:0000256" key="14">
    <source>
        <dbReference type="HAMAP-Rule" id="MF_01849"/>
    </source>
</evidence>
<comment type="catalytic activity">
    <reaction evidence="14">
        <text>adenosine(2503) in 23S rRNA + 2 reduced [2Fe-2S]-[ferredoxin] + 2 S-adenosyl-L-methionine = 2-methyladenosine(2503) in 23S rRNA + 5'-deoxyadenosine + L-methionine + 2 oxidized [2Fe-2S]-[ferredoxin] + S-adenosyl-L-homocysteine</text>
        <dbReference type="Rhea" id="RHEA:42916"/>
        <dbReference type="Rhea" id="RHEA-COMP:10000"/>
        <dbReference type="Rhea" id="RHEA-COMP:10001"/>
        <dbReference type="Rhea" id="RHEA-COMP:10152"/>
        <dbReference type="Rhea" id="RHEA-COMP:10282"/>
        <dbReference type="ChEBI" id="CHEBI:17319"/>
        <dbReference type="ChEBI" id="CHEBI:33737"/>
        <dbReference type="ChEBI" id="CHEBI:33738"/>
        <dbReference type="ChEBI" id="CHEBI:57844"/>
        <dbReference type="ChEBI" id="CHEBI:57856"/>
        <dbReference type="ChEBI" id="CHEBI:59789"/>
        <dbReference type="ChEBI" id="CHEBI:74411"/>
        <dbReference type="ChEBI" id="CHEBI:74497"/>
        <dbReference type="EC" id="2.1.1.192"/>
    </reaction>
</comment>
<dbReference type="GO" id="GO:0070040">
    <property type="term" value="F:rRNA (adenine(2503)-C2-)-methyltransferase activity"/>
    <property type="evidence" value="ECO:0007669"/>
    <property type="project" value="UniProtKB-UniRule"/>
</dbReference>
<feature type="binding site" evidence="14">
    <location>
        <position position="109"/>
    </location>
    <ligand>
        <name>[4Fe-4S] cluster</name>
        <dbReference type="ChEBI" id="CHEBI:49883"/>
        <note>4Fe-4S-S-AdoMet</note>
    </ligand>
</feature>
<dbReference type="GO" id="GO:0000049">
    <property type="term" value="F:tRNA binding"/>
    <property type="evidence" value="ECO:0007669"/>
    <property type="project" value="UniProtKB-UniRule"/>
</dbReference>
<feature type="active site" description="S-methylcysteine intermediate" evidence="14">
    <location>
        <position position="334"/>
    </location>
</feature>
<dbReference type="GO" id="GO:0051539">
    <property type="term" value="F:4 iron, 4 sulfur cluster binding"/>
    <property type="evidence" value="ECO:0007669"/>
    <property type="project" value="UniProtKB-UniRule"/>
</dbReference>
<dbReference type="GO" id="GO:0030488">
    <property type="term" value="P:tRNA methylation"/>
    <property type="evidence" value="ECO:0007669"/>
    <property type="project" value="UniProtKB-UniRule"/>
</dbReference>
<evidence type="ECO:0000256" key="4">
    <source>
        <dbReference type="ARBA" id="ARBA00022490"/>
    </source>
</evidence>
<feature type="domain" description="Radical SAM core" evidence="15">
    <location>
        <begin position="95"/>
        <end position="329"/>
    </location>
</feature>
<dbReference type="InterPro" id="IPR048641">
    <property type="entry name" value="RlmN_N"/>
</dbReference>
<dbReference type="SFLD" id="SFLDG01062">
    <property type="entry name" value="methyltransferase_(Class_A)"/>
    <property type="match status" value="1"/>
</dbReference>
<keyword evidence="7 14" id="KW-0808">Transferase</keyword>
<evidence type="ECO:0000259" key="15">
    <source>
        <dbReference type="PROSITE" id="PS51918"/>
    </source>
</evidence>
<evidence type="ECO:0000256" key="9">
    <source>
        <dbReference type="ARBA" id="ARBA00022694"/>
    </source>
</evidence>
<dbReference type="PANTHER" id="PTHR30544:SF5">
    <property type="entry name" value="RADICAL SAM CORE DOMAIN-CONTAINING PROTEIN"/>
    <property type="match status" value="1"/>
</dbReference>
<keyword evidence="13 14" id="KW-1015">Disulfide bond</keyword>
<dbReference type="InterPro" id="IPR058240">
    <property type="entry name" value="rSAM_sf"/>
</dbReference>
<keyword evidence="9 14" id="KW-0819">tRNA processing</keyword>
<keyword evidence="11 14" id="KW-0408">Iron</keyword>
<feature type="active site" description="Proton acceptor" evidence="14">
    <location>
        <position position="89"/>
    </location>
</feature>
<dbReference type="EMBL" id="DSFP01000081">
    <property type="protein sequence ID" value="HEW46891.1"/>
    <property type="molecule type" value="Genomic_DNA"/>
</dbReference>
<dbReference type="PANTHER" id="PTHR30544">
    <property type="entry name" value="23S RRNA METHYLTRANSFERASE"/>
    <property type="match status" value="1"/>
</dbReference>
<evidence type="ECO:0000256" key="1">
    <source>
        <dbReference type="ARBA" id="ARBA00004496"/>
    </source>
</evidence>
<dbReference type="Pfam" id="PF04055">
    <property type="entry name" value="Radical_SAM"/>
    <property type="match status" value="1"/>
</dbReference>
<evidence type="ECO:0000256" key="11">
    <source>
        <dbReference type="ARBA" id="ARBA00023004"/>
    </source>
</evidence>
<comment type="caution">
    <text evidence="16">The sequence shown here is derived from an EMBL/GenBank/DDBJ whole genome shotgun (WGS) entry which is preliminary data.</text>
</comment>
<dbReference type="GO" id="GO:0046872">
    <property type="term" value="F:metal ion binding"/>
    <property type="evidence" value="ECO:0007669"/>
    <property type="project" value="UniProtKB-KW"/>
</dbReference>
<keyword evidence="3 14" id="KW-0004">4Fe-4S</keyword>
<name>A0A7C2YX86_9AQUI</name>
<comment type="catalytic activity">
    <reaction evidence="14">
        <text>adenosine(37) in tRNA + 2 reduced [2Fe-2S]-[ferredoxin] + 2 S-adenosyl-L-methionine = 2-methyladenosine(37) in tRNA + 5'-deoxyadenosine + L-methionine + 2 oxidized [2Fe-2S]-[ferredoxin] + S-adenosyl-L-homocysteine</text>
        <dbReference type="Rhea" id="RHEA:43332"/>
        <dbReference type="Rhea" id="RHEA-COMP:10000"/>
        <dbReference type="Rhea" id="RHEA-COMP:10001"/>
        <dbReference type="Rhea" id="RHEA-COMP:10162"/>
        <dbReference type="Rhea" id="RHEA-COMP:10485"/>
        <dbReference type="ChEBI" id="CHEBI:17319"/>
        <dbReference type="ChEBI" id="CHEBI:33737"/>
        <dbReference type="ChEBI" id="CHEBI:33738"/>
        <dbReference type="ChEBI" id="CHEBI:57844"/>
        <dbReference type="ChEBI" id="CHEBI:57856"/>
        <dbReference type="ChEBI" id="CHEBI:59789"/>
        <dbReference type="ChEBI" id="CHEBI:74411"/>
        <dbReference type="ChEBI" id="CHEBI:74497"/>
        <dbReference type="EC" id="2.1.1.192"/>
    </reaction>
</comment>
<evidence type="ECO:0000256" key="12">
    <source>
        <dbReference type="ARBA" id="ARBA00023014"/>
    </source>
</evidence>
<evidence type="ECO:0000256" key="6">
    <source>
        <dbReference type="ARBA" id="ARBA00022603"/>
    </source>
</evidence>
<reference evidence="16" key="1">
    <citation type="journal article" date="2020" name="mSystems">
        <title>Genome- and Community-Level Interaction Insights into Carbon Utilization and Element Cycling Functions of Hydrothermarchaeota in Hydrothermal Sediment.</title>
        <authorList>
            <person name="Zhou Z."/>
            <person name="Liu Y."/>
            <person name="Xu W."/>
            <person name="Pan J."/>
            <person name="Luo Z.H."/>
            <person name="Li M."/>
        </authorList>
    </citation>
    <scope>NUCLEOTIDE SEQUENCE [LARGE SCALE GENOMIC DNA]</scope>
    <source>
        <strain evidence="16">SpSt-132</strain>
    </source>
</reference>
<sequence length="347" mass="40137">MELLTSYTLKELRARFEELGLEAYRANQVMNWVYKRFEDDFQKMTDLSKGHRELLSKHFKIHSLEPIDKVVAKDSIKYLFKTFDGHIIETVLIFERDHLTLCLSSQIGCAVGCKFCATAKDGLLRNLSTAEIIDQFLWVQKDASQKIRNVVFMGMGEPLANYEAVRKAVEILISPWGIDLSKRRVSVSTSGLISQIRKMAQDPMMREINLAVSINAPNQRIREELMPISKTNTLEDLIKTLAEFPYPPDRRIMLEYVIIKDVNDSTEDAHRLAKMLSPYRRKFKINLIPYNPDPSLPFERPPLEKVYAFQEVLRRYNLSVFVRLSKGVDVFGACGQLRSKRIQLMVK</sequence>
<protein>
    <recommendedName>
        <fullName evidence="14">Probable dual-specificity RNA methyltransferase RlmN</fullName>
        <ecNumber evidence="14">2.1.1.192</ecNumber>
    </recommendedName>
    <alternativeName>
        <fullName evidence="14">23S rRNA (adenine(2503)-C(2))-methyltransferase</fullName>
    </alternativeName>
    <alternativeName>
        <fullName evidence="14">23S rRNA m2A2503 methyltransferase</fullName>
    </alternativeName>
    <alternativeName>
        <fullName evidence="14">Ribosomal RNA large subunit methyltransferase N</fullName>
    </alternativeName>
    <alternativeName>
        <fullName evidence="14">tRNA (adenine(37)-C(2))-methyltransferase</fullName>
    </alternativeName>
    <alternativeName>
        <fullName evidence="14">tRNA m2A37 methyltransferase</fullName>
    </alternativeName>
</protein>
<dbReference type="SUPFAM" id="SSF102114">
    <property type="entry name" value="Radical SAM enzymes"/>
    <property type="match status" value="1"/>
</dbReference>
<dbReference type="Gene3D" id="3.20.20.70">
    <property type="entry name" value="Aldolase class I"/>
    <property type="match status" value="1"/>
</dbReference>
<keyword evidence="10 14" id="KW-0479">Metal-binding</keyword>
<dbReference type="InterPro" id="IPR013785">
    <property type="entry name" value="Aldolase_TIM"/>
</dbReference>
<dbReference type="SFLD" id="SFLDS00029">
    <property type="entry name" value="Radical_SAM"/>
    <property type="match status" value="1"/>
</dbReference>
<feature type="binding site" evidence="14">
    <location>
        <position position="188"/>
    </location>
    <ligand>
        <name>S-adenosyl-L-methionine</name>
        <dbReference type="ChEBI" id="CHEBI:59789"/>
    </ligand>
</feature>
<organism evidence="16">
    <name type="scientific">Hydrogenobacter sp</name>
    <dbReference type="NCBI Taxonomy" id="2152829"/>
    <lineage>
        <taxon>Bacteria</taxon>
        <taxon>Pseudomonadati</taxon>
        <taxon>Aquificota</taxon>
        <taxon>Aquificia</taxon>
        <taxon>Aquificales</taxon>
        <taxon>Aquificaceae</taxon>
        <taxon>Hydrogenobacter</taxon>
    </lineage>
</organism>
<dbReference type="Pfam" id="PF21016">
    <property type="entry name" value="RlmN_N"/>
    <property type="match status" value="1"/>
</dbReference>
<evidence type="ECO:0000256" key="13">
    <source>
        <dbReference type="ARBA" id="ARBA00023157"/>
    </source>
</evidence>
<feature type="binding site" evidence="14">
    <location>
        <position position="113"/>
    </location>
    <ligand>
        <name>[4Fe-4S] cluster</name>
        <dbReference type="ChEBI" id="CHEBI:49883"/>
        <note>4Fe-4S-S-AdoMet</note>
    </ligand>
</feature>
<evidence type="ECO:0000256" key="8">
    <source>
        <dbReference type="ARBA" id="ARBA00022691"/>
    </source>
</evidence>
<dbReference type="FunFam" id="3.20.20.70:FF:000014">
    <property type="entry name" value="Probable dual-specificity RNA methyltransferase RlmN"/>
    <property type="match status" value="1"/>
</dbReference>
<dbReference type="CDD" id="cd01335">
    <property type="entry name" value="Radical_SAM"/>
    <property type="match status" value="1"/>
</dbReference>
<keyword evidence="8 14" id="KW-0949">S-adenosyl-L-methionine</keyword>
<dbReference type="SFLD" id="SFLDF00275">
    <property type="entry name" value="adenosine_C2_methyltransferase"/>
    <property type="match status" value="1"/>
</dbReference>
<dbReference type="EC" id="2.1.1.192" evidence="14"/>
<dbReference type="PROSITE" id="PS51918">
    <property type="entry name" value="RADICAL_SAM"/>
    <property type="match status" value="1"/>
</dbReference>
<feature type="binding site" evidence="14">
    <location>
        <begin position="156"/>
        <end position="157"/>
    </location>
    <ligand>
        <name>S-adenosyl-L-methionine</name>
        <dbReference type="ChEBI" id="CHEBI:59789"/>
    </ligand>
</feature>
<dbReference type="NCBIfam" id="TIGR00048">
    <property type="entry name" value="rRNA_mod_RlmN"/>
    <property type="match status" value="1"/>
</dbReference>
<evidence type="ECO:0000256" key="5">
    <source>
        <dbReference type="ARBA" id="ARBA00022552"/>
    </source>
</evidence>
<dbReference type="GO" id="GO:0005737">
    <property type="term" value="C:cytoplasm"/>
    <property type="evidence" value="ECO:0007669"/>
    <property type="project" value="UniProtKB-SubCell"/>
</dbReference>
<comment type="miscellaneous">
    <text evidence="14">Reaction proceeds by a ping-pong mechanism involving intermediate methylation of a conserved cysteine residue.</text>
</comment>
<dbReference type="InterPro" id="IPR004383">
    <property type="entry name" value="rRNA_lsu_MTrfase_RlmN/Cfr"/>
</dbReference>
<keyword evidence="6 14" id="KW-0489">Methyltransferase</keyword>
<evidence type="ECO:0000313" key="16">
    <source>
        <dbReference type="EMBL" id="HEW46891.1"/>
    </source>
</evidence>
<keyword evidence="5 14" id="KW-0698">rRNA processing</keyword>
<comment type="subcellular location">
    <subcellularLocation>
        <location evidence="1 14">Cytoplasm</location>
    </subcellularLocation>
</comment>
<dbReference type="InterPro" id="IPR040072">
    <property type="entry name" value="Methyltransferase_A"/>
</dbReference>
<evidence type="ECO:0000256" key="3">
    <source>
        <dbReference type="ARBA" id="ARBA00022485"/>
    </source>
</evidence>
<dbReference type="HAMAP" id="MF_01849">
    <property type="entry name" value="RNA_methyltr_RlmN"/>
    <property type="match status" value="1"/>
</dbReference>
<dbReference type="InterPro" id="IPR007197">
    <property type="entry name" value="rSAM"/>
</dbReference>